<feature type="signal peptide" evidence="1">
    <location>
        <begin position="1"/>
        <end position="19"/>
    </location>
</feature>
<evidence type="ECO:0000313" key="4">
    <source>
        <dbReference type="Proteomes" id="UP001431902"/>
    </source>
</evidence>
<dbReference type="RefSeq" id="WP_283223724.1">
    <property type="nucleotide sequence ID" value="NZ_JASGBH010000003.1"/>
</dbReference>
<keyword evidence="4" id="KW-1185">Reference proteome</keyword>
<dbReference type="PANTHER" id="PTHR38731:SF1">
    <property type="entry name" value="FECR PROTEIN DOMAIN-CONTAINING PROTEIN"/>
    <property type="match status" value="1"/>
</dbReference>
<dbReference type="PANTHER" id="PTHR38731">
    <property type="entry name" value="LIPL45-RELATED LIPOPROTEIN-RELATED"/>
    <property type="match status" value="1"/>
</dbReference>
<dbReference type="Pfam" id="PF04773">
    <property type="entry name" value="FecR"/>
    <property type="match status" value="1"/>
</dbReference>
<feature type="chain" id="PRO_5047098957" evidence="1">
    <location>
        <begin position="20"/>
        <end position="150"/>
    </location>
</feature>
<organism evidence="3 4">
    <name type="scientific">Limnohabitans lacus</name>
    <dbReference type="NCBI Taxonomy" id="3045173"/>
    <lineage>
        <taxon>Bacteria</taxon>
        <taxon>Pseudomonadati</taxon>
        <taxon>Pseudomonadota</taxon>
        <taxon>Betaproteobacteria</taxon>
        <taxon>Burkholderiales</taxon>
        <taxon>Comamonadaceae</taxon>
        <taxon>Limnohabitans</taxon>
    </lineage>
</organism>
<keyword evidence="1" id="KW-0732">Signal</keyword>
<comment type="caution">
    <text evidence="3">The sequence shown here is derived from an EMBL/GenBank/DDBJ whole genome shotgun (WGS) entry which is preliminary data.</text>
</comment>
<protein>
    <submittedName>
        <fullName evidence="3">FecR domain-containing protein</fullName>
    </submittedName>
</protein>
<feature type="domain" description="FecR protein" evidence="2">
    <location>
        <begin position="54"/>
        <end position="146"/>
    </location>
</feature>
<evidence type="ECO:0000259" key="2">
    <source>
        <dbReference type="Pfam" id="PF04773"/>
    </source>
</evidence>
<name>A0ABT6X5N5_9BURK</name>
<accession>A0ABT6X5N5</accession>
<sequence length="150" mass="15741">MKSPVLLIVATLTAISAWATDVAGTVKSVKGHAHIERGNARIDVAIGTHLQRQDRLVSGPASSVGVTLSDSTLLTAGPNSTIELSQYAFDRSTRAGHMDTTVRRGTLAVVSGQLAKSQPNQVVFRTSTVTLGVRGTEFIIDVDASTKSTP</sequence>
<evidence type="ECO:0000313" key="3">
    <source>
        <dbReference type="EMBL" id="MDI9233328.1"/>
    </source>
</evidence>
<proteinExistence type="predicted"/>
<dbReference type="InterPro" id="IPR006860">
    <property type="entry name" value="FecR"/>
</dbReference>
<reference evidence="3" key="1">
    <citation type="submission" date="2023-05" db="EMBL/GenBank/DDBJ databases">
        <title>Limnohabitans sp. strain HM2-2 Genome sequencing and assembly.</title>
        <authorList>
            <person name="Jung Y."/>
        </authorList>
    </citation>
    <scope>NUCLEOTIDE SEQUENCE</scope>
    <source>
        <strain evidence="3">HM2-2</strain>
    </source>
</reference>
<gene>
    <name evidence="3" type="ORF">QLQ16_05685</name>
</gene>
<evidence type="ECO:0000256" key="1">
    <source>
        <dbReference type="SAM" id="SignalP"/>
    </source>
</evidence>
<dbReference type="EMBL" id="JASGBH010000003">
    <property type="protein sequence ID" value="MDI9233328.1"/>
    <property type="molecule type" value="Genomic_DNA"/>
</dbReference>
<dbReference type="Proteomes" id="UP001431902">
    <property type="component" value="Unassembled WGS sequence"/>
</dbReference>